<dbReference type="SUPFAM" id="SSF56801">
    <property type="entry name" value="Acetyl-CoA synthetase-like"/>
    <property type="match status" value="1"/>
</dbReference>
<dbReference type="PANTHER" id="PTHR43767">
    <property type="entry name" value="LONG-CHAIN-FATTY-ACID--COA LIGASE"/>
    <property type="match status" value="1"/>
</dbReference>
<organism evidence="3 4">
    <name type="scientific">Actinomadura sediminis</name>
    <dbReference type="NCBI Taxonomy" id="1038904"/>
    <lineage>
        <taxon>Bacteria</taxon>
        <taxon>Bacillati</taxon>
        <taxon>Actinomycetota</taxon>
        <taxon>Actinomycetes</taxon>
        <taxon>Streptosporangiales</taxon>
        <taxon>Thermomonosporaceae</taxon>
        <taxon>Actinomadura</taxon>
    </lineage>
</organism>
<feature type="domain" description="AMP-dependent synthetase/ligase" evidence="1">
    <location>
        <begin position="24"/>
        <end position="387"/>
    </location>
</feature>
<dbReference type="InterPro" id="IPR050237">
    <property type="entry name" value="ATP-dep_AMP-bd_enzyme"/>
</dbReference>
<dbReference type="Gene3D" id="3.30.300.30">
    <property type="match status" value="1"/>
</dbReference>
<evidence type="ECO:0000259" key="1">
    <source>
        <dbReference type="Pfam" id="PF00501"/>
    </source>
</evidence>
<proteinExistence type="predicted"/>
<dbReference type="InterPro" id="IPR020845">
    <property type="entry name" value="AMP-binding_CS"/>
</dbReference>
<dbReference type="EMBL" id="JBHTJA010000002">
    <property type="protein sequence ID" value="MFD0899228.1"/>
    <property type="molecule type" value="Genomic_DNA"/>
</dbReference>
<gene>
    <name evidence="3" type="ORF">ACFQ11_02385</name>
</gene>
<name>A0ABW3EFW8_9ACTN</name>
<sequence length="549" mass="58837">MSDGWWGPVVPEAVDCVVGELLVRRASEHPDRVYAVFQDGTRWTYAETLAEAERVAGGLHGLGVRPGDTVVSWLPNGPDALRVWFGVNLLGCTLVPLNTAYRGGLLEHAIRLSGARAAVVHAELAGRLAGVDTGALERVVVLGPDDARPEAAPGPDVLGPDVLGPEALAAPAPGFRPEAPAAPWDPYAVILTSGTTGPSKGVLCSYVQLAACARAAFTGFGAADRYMVNLPLFHAGGTIGTYAALLFGGGISLVDAFDTESFWPAVRATETTHVTLLGVMATFLGKRPPSPDDRAHPLRRVFMIPLIEDNAAFAERFGVDVVAMFNMTEVSIPIISGPDPQVPGTSGRLRPGVEARVVDEHDRALPDGKVGELVLRTTQPWAMNSGYLGMPEATARAWRNGWFHTGDAFRRVDGEYFFVDRMGDTIRRRGENISSAEVEAELLAHPAVWEAAVVAVPSPHGEDDVLAVVAPVDGEAVDPAELLRFLIPRMAHFMVPRYVRVVDALPHTPTNKIEKHRLRSEGVTADTADRERLGVVVRRDRIGGTSATR</sequence>
<dbReference type="PANTHER" id="PTHR43767:SF1">
    <property type="entry name" value="NONRIBOSOMAL PEPTIDE SYNTHASE PES1 (EUROFUNG)-RELATED"/>
    <property type="match status" value="1"/>
</dbReference>
<accession>A0ABW3EFW8</accession>
<dbReference type="RefSeq" id="WP_378296049.1">
    <property type="nucleotide sequence ID" value="NZ_JBHTJA010000002.1"/>
</dbReference>
<dbReference type="Proteomes" id="UP001596972">
    <property type="component" value="Unassembled WGS sequence"/>
</dbReference>
<comment type="caution">
    <text evidence="3">The sequence shown here is derived from an EMBL/GenBank/DDBJ whole genome shotgun (WGS) entry which is preliminary data.</text>
</comment>
<evidence type="ECO:0000259" key="2">
    <source>
        <dbReference type="Pfam" id="PF13193"/>
    </source>
</evidence>
<dbReference type="PROSITE" id="PS00455">
    <property type="entry name" value="AMP_BINDING"/>
    <property type="match status" value="1"/>
</dbReference>
<dbReference type="Pfam" id="PF00501">
    <property type="entry name" value="AMP-binding"/>
    <property type="match status" value="1"/>
</dbReference>
<dbReference type="Gene3D" id="3.40.50.12780">
    <property type="entry name" value="N-terminal domain of ligase-like"/>
    <property type="match status" value="1"/>
</dbReference>
<dbReference type="InterPro" id="IPR025110">
    <property type="entry name" value="AMP-bd_C"/>
</dbReference>
<protein>
    <submittedName>
        <fullName evidence="3">AMP-binding protein</fullName>
    </submittedName>
</protein>
<reference evidence="4" key="1">
    <citation type="journal article" date="2019" name="Int. J. Syst. Evol. Microbiol.">
        <title>The Global Catalogue of Microorganisms (GCM) 10K type strain sequencing project: providing services to taxonomists for standard genome sequencing and annotation.</title>
        <authorList>
            <consortium name="The Broad Institute Genomics Platform"/>
            <consortium name="The Broad Institute Genome Sequencing Center for Infectious Disease"/>
            <person name="Wu L."/>
            <person name="Ma J."/>
        </authorList>
    </citation>
    <scope>NUCLEOTIDE SEQUENCE [LARGE SCALE GENOMIC DNA]</scope>
    <source>
        <strain evidence="4">JCM 31202</strain>
    </source>
</reference>
<dbReference type="InterPro" id="IPR045851">
    <property type="entry name" value="AMP-bd_C_sf"/>
</dbReference>
<dbReference type="Pfam" id="PF13193">
    <property type="entry name" value="AMP-binding_C"/>
    <property type="match status" value="1"/>
</dbReference>
<evidence type="ECO:0000313" key="4">
    <source>
        <dbReference type="Proteomes" id="UP001596972"/>
    </source>
</evidence>
<keyword evidence="4" id="KW-1185">Reference proteome</keyword>
<dbReference type="InterPro" id="IPR042099">
    <property type="entry name" value="ANL_N_sf"/>
</dbReference>
<evidence type="ECO:0000313" key="3">
    <source>
        <dbReference type="EMBL" id="MFD0899228.1"/>
    </source>
</evidence>
<dbReference type="InterPro" id="IPR000873">
    <property type="entry name" value="AMP-dep_synth/lig_dom"/>
</dbReference>
<feature type="domain" description="AMP-binding enzyme C-terminal" evidence="2">
    <location>
        <begin position="437"/>
        <end position="512"/>
    </location>
</feature>